<feature type="transmembrane region" description="Helical" evidence="2">
    <location>
        <begin position="141"/>
        <end position="162"/>
    </location>
</feature>
<keyword evidence="2" id="KW-0812">Transmembrane</keyword>
<evidence type="ECO:0000256" key="1">
    <source>
        <dbReference type="SAM" id="MobiDB-lite"/>
    </source>
</evidence>
<dbReference type="eggNOG" id="ENOG502RJMA">
    <property type="taxonomic scope" value="Eukaryota"/>
</dbReference>
<feature type="region of interest" description="Disordered" evidence="1">
    <location>
        <begin position="1"/>
        <end position="80"/>
    </location>
</feature>
<evidence type="ECO:0000313" key="4">
    <source>
        <dbReference type="EMBL" id="EAQ87276.1"/>
    </source>
</evidence>
<dbReference type="AlphaFoldDB" id="Q2H2V1"/>
<reference evidence="5" key="1">
    <citation type="journal article" date="2015" name="Genome Announc.">
        <title>Draft genome sequence of the cellulolytic fungus Chaetomium globosum.</title>
        <authorList>
            <person name="Cuomo C.A."/>
            <person name="Untereiner W.A."/>
            <person name="Ma L.-J."/>
            <person name="Grabherr M."/>
            <person name="Birren B.W."/>
        </authorList>
    </citation>
    <scope>NUCLEOTIDE SEQUENCE [LARGE SCALE GENOMIC DNA]</scope>
    <source>
        <strain evidence="5">ATCC 6205 / CBS 148.51 / DSM 1962 / NBRC 6347 / NRRL 1970</strain>
    </source>
</reference>
<dbReference type="InterPro" id="IPR041622">
    <property type="entry name" value="SLATT_fungi"/>
</dbReference>
<dbReference type="RefSeq" id="XP_001223109.1">
    <property type="nucleotide sequence ID" value="XM_001223108.1"/>
</dbReference>
<name>Q2H2V1_CHAGB</name>
<dbReference type="Proteomes" id="UP000001056">
    <property type="component" value="Unassembled WGS sequence"/>
</dbReference>
<evidence type="ECO:0000256" key="2">
    <source>
        <dbReference type="SAM" id="Phobius"/>
    </source>
</evidence>
<feature type="compositionally biased region" description="Pro residues" evidence="1">
    <location>
        <begin position="271"/>
        <end position="280"/>
    </location>
</feature>
<proteinExistence type="predicted"/>
<dbReference type="EMBL" id="CH408032">
    <property type="protein sequence ID" value="EAQ87276.1"/>
    <property type="molecule type" value="Genomic_DNA"/>
</dbReference>
<dbReference type="InParanoid" id="Q2H2V1"/>
<dbReference type="Pfam" id="PF18142">
    <property type="entry name" value="SLATT_fungal"/>
    <property type="match status" value="1"/>
</dbReference>
<dbReference type="GeneID" id="4391562"/>
<evidence type="ECO:0000259" key="3">
    <source>
        <dbReference type="Pfam" id="PF18142"/>
    </source>
</evidence>
<feature type="transmembrane region" description="Helical" evidence="2">
    <location>
        <begin position="174"/>
        <end position="192"/>
    </location>
</feature>
<dbReference type="PANTHER" id="PTHR38793:SF1">
    <property type="entry name" value="SMODS AND SLOG-ASSOCIATING 2TM EFFECTOR DOMAIN-CONTAINING PROTEIN"/>
    <property type="match status" value="1"/>
</dbReference>
<sequence length="280" mass="30006">MASTSNDQAQQVPSFITGHHLLESSGSVYNKSERNPSIPIPPSEGPNPSQPTPGNAPPPAMPKPIPTGPSQPGGGSGPVQYRFLTPTEWARVAHGIGAIREGEEHQVVHPTCWYWPPKGLPEGLYRDVVGQRAKYSLGFQLLSVVHWVLLVLQVMVGAALTALGSLPMRQATPITALAALSTVSAGLIGLMHNSGLPDRYRMDRAQFVQVEDFMREVLDTGIVEAQQKVEDILNECFTRFANARATVISNKPEVYASPPPPAGKANASLPSDPPTSPRST</sequence>
<dbReference type="NCBIfam" id="NF033635">
    <property type="entry name" value="SLATT_fungal"/>
    <property type="match status" value="1"/>
</dbReference>
<dbReference type="PANTHER" id="PTHR38793">
    <property type="entry name" value="SLATT_FUNGAL DOMAIN-CONTAINING PROTEIN-RELATED"/>
    <property type="match status" value="1"/>
</dbReference>
<dbReference type="VEuPathDB" id="FungiDB:CHGG_03895"/>
<accession>Q2H2V1</accession>
<feature type="region of interest" description="Disordered" evidence="1">
    <location>
        <begin position="252"/>
        <end position="280"/>
    </location>
</feature>
<gene>
    <name evidence="4" type="ORF">CHGG_03895</name>
</gene>
<dbReference type="HOGENOM" id="CLU_080475_2_0_1"/>
<feature type="compositionally biased region" description="Pro residues" evidence="1">
    <location>
        <begin position="38"/>
        <end position="69"/>
    </location>
</feature>
<feature type="domain" description="SMODS and SLOG-associating 2TM effector" evidence="3">
    <location>
        <begin position="128"/>
        <end position="245"/>
    </location>
</feature>
<dbReference type="OrthoDB" id="5398270at2759"/>
<feature type="compositionally biased region" description="Polar residues" evidence="1">
    <location>
        <begin position="1"/>
        <end position="14"/>
    </location>
</feature>
<keyword evidence="2" id="KW-1133">Transmembrane helix</keyword>
<dbReference type="OMA" id="ECFDLYQ"/>
<keyword evidence="5" id="KW-1185">Reference proteome</keyword>
<organism evidence="4 5">
    <name type="scientific">Chaetomium globosum (strain ATCC 6205 / CBS 148.51 / DSM 1962 / NBRC 6347 / NRRL 1970)</name>
    <name type="common">Soil fungus</name>
    <dbReference type="NCBI Taxonomy" id="306901"/>
    <lineage>
        <taxon>Eukaryota</taxon>
        <taxon>Fungi</taxon>
        <taxon>Dikarya</taxon>
        <taxon>Ascomycota</taxon>
        <taxon>Pezizomycotina</taxon>
        <taxon>Sordariomycetes</taxon>
        <taxon>Sordariomycetidae</taxon>
        <taxon>Sordariales</taxon>
        <taxon>Chaetomiaceae</taxon>
        <taxon>Chaetomium</taxon>
    </lineage>
</organism>
<evidence type="ECO:0000313" key="5">
    <source>
        <dbReference type="Proteomes" id="UP000001056"/>
    </source>
</evidence>
<protein>
    <recommendedName>
        <fullName evidence="3">SMODS and SLOG-associating 2TM effector domain-containing protein</fullName>
    </recommendedName>
</protein>
<keyword evidence="2" id="KW-0472">Membrane</keyword>